<name>A0AAV4EJI3_9GAST</name>
<accession>A0AAV4EJI3</accession>
<dbReference type="Proteomes" id="UP000762676">
    <property type="component" value="Unassembled WGS sequence"/>
</dbReference>
<comment type="caution">
    <text evidence="1">The sequence shown here is derived from an EMBL/GenBank/DDBJ whole genome shotgun (WGS) entry which is preliminary data.</text>
</comment>
<dbReference type="AlphaFoldDB" id="A0AAV4EJI3"/>
<dbReference type="EMBL" id="BMAT01007256">
    <property type="protein sequence ID" value="GFR60959.1"/>
    <property type="molecule type" value="Genomic_DNA"/>
</dbReference>
<keyword evidence="2" id="KW-1185">Reference proteome</keyword>
<sequence>MALHCPSLFPRFFVSGPEVGALPRRRSLMGSLVTGKQRCAAMKSPLPGYSEVRSHTFKLMASNESEISDLYGTDRQAK</sequence>
<reference evidence="1 2" key="1">
    <citation type="journal article" date="2021" name="Elife">
        <title>Chloroplast acquisition without the gene transfer in kleptoplastic sea slugs, Plakobranchus ocellatus.</title>
        <authorList>
            <person name="Maeda T."/>
            <person name="Takahashi S."/>
            <person name="Yoshida T."/>
            <person name="Shimamura S."/>
            <person name="Takaki Y."/>
            <person name="Nagai Y."/>
            <person name="Toyoda A."/>
            <person name="Suzuki Y."/>
            <person name="Arimoto A."/>
            <person name="Ishii H."/>
            <person name="Satoh N."/>
            <person name="Nishiyama T."/>
            <person name="Hasebe M."/>
            <person name="Maruyama T."/>
            <person name="Minagawa J."/>
            <person name="Obokata J."/>
            <person name="Shigenobu S."/>
        </authorList>
    </citation>
    <scope>NUCLEOTIDE SEQUENCE [LARGE SCALE GENOMIC DNA]</scope>
</reference>
<gene>
    <name evidence="1" type="ORF">ElyMa_003545200</name>
</gene>
<protein>
    <submittedName>
        <fullName evidence="1">Uncharacterized protein</fullName>
    </submittedName>
</protein>
<evidence type="ECO:0000313" key="1">
    <source>
        <dbReference type="EMBL" id="GFR60959.1"/>
    </source>
</evidence>
<proteinExistence type="predicted"/>
<evidence type="ECO:0000313" key="2">
    <source>
        <dbReference type="Proteomes" id="UP000762676"/>
    </source>
</evidence>
<organism evidence="1 2">
    <name type="scientific">Elysia marginata</name>
    <dbReference type="NCBI Taxonomy" id="1093978"/>
    <lineage>
        <taxon>Eukaryota</taxon>
        <taxon>Metazoa</taxon>
        <taxon>Spiralia</taxon>
        <taxon>Lophotrochozoa</taxon>
        <taxon>Mollusca</taxon>
        <taxon>Gastropoda</taxon>
        <taxon>Heterobranchia</taxon>
        <taxon>Euthyneura</taxon>
        <taxon>Panpulmonata</taxon>
        <taxon>Sacoglossa</taxon>
        <taxon>Placobranchoidea</taxon>
        <taxon>Plakobranchidae</taxon>
        <taxon>Elysia</taxon>
    </lineage>
</organism>